<name>B9JJ65_RHIR8</name>
<comment type="caution">
    <text evidence="7">Lacks conserved residue(s) required for the propagation of feature annotation.</text>
</comment>
<dbReference type="InterPro" id="IPR005773">
    <property type="entry name" value="T3SS_YscR-like"/>
</dbReference>
<dbReference type="eggNOG" id="COG4790">
    <property type="taxonomic scope" value="Bacteria"/>
</dbReference>
<comment type="similarity">
    <text evidence="2 7">Belongs to the FliP/MopC/SpaP family.</text>
</comment>
<keyword evidence="6 7" id="KW-0472">Membrane</keyword>
<evidence type="ECO:0000256" key="5">
    <source>
        <dbReference type="ARBA" id="ARBA00022989"/>
    </source>
</evidence>
<dbReference type="InterPro" id="IPR005838">
    <property type="entry name" value="T3SS_IM_P"/>
</dbReference>
<evidence type="ECO:0000256" key="2">
    <source>
        <dbReference type="ARBA" id="ARBA00006257"/>
    </source>
</evidence>
<evidence type="ECO:0000313" key="8">
    <source>
        <dbReference type="EMBL" id="ACM29957.1"/>
    </source>
</evidence>
<proteinExistence type="inferred from homology"/>
<dbReference type="NCBIfam" id="NF009438">
    <property type="entry name" value="PRK12797.1"/>
    <property type="match status" value="1"/>
</dbReference>
<evidence type="ECO:0000256" key="4">
    <source>
        <dbReference type="ARBA" id="ARBA00022692"/>
    </source>
</evidence>
<reference evidence="8 9" key="1">
    <citation type="journal article" date="2009" name="J. Bacteriol.">
        <title>Genome sequences of three Agrobacterium biovars help elucidate the evolution of multichromosome genomes in bacteria.</title>
        <authorList>
            <person name="Slater S.C."/>
            <person name="Goldman B.S."/>
            <person name="Goodner B."/>
            <person name="Setubal J.C."/>
            <person name="Farrand S.K."/>
            <person name="Nester E.W."/>
            <person name="Burr T.J."/>
            <person name="Banta L."/>
            <person name="Dickerman A.W."/>
            <person name="Paulsen I."/>
            <person name="Otten L."/>
            <person name="Suen G."/>
            <person name="Welch R."/>
            <person name="Almeida N.F."/>
            <person name="Arnold F."/>
            <person name="Burton O.T."/>
            <person name="Du Z."/>
            <person name="Ewing A."/>
            <person name="Godsy E."/>
            <person name="Heisel S."/>
            <person name="Houmiel K.L."/>
            <person name="Jhaveri J."/>
            <person name="Lu J."/>
            <person name="Miller N.M."/>
            <person name="Norton S."/>
            <person name="Chen Q."/>
            <person name="Phoolcharoen W."/>
            <person name="Ohlin V."/>
            <person name="Ondrusek D."/>
            <person name="Pride N."/>
            <person name="Stricklin S.L."/>
            <person name="Sun J."/>
            <person name="Wheeler C."/>
            <person name="Wilson L."/>
            <person name="Zhu H."/>
            <person name="Wood D.W."/>
        </authorList>
    </citation>
    <scope>NUCLEOTIDE SEQUENCE [LARGE SCALE GENOMIC DNA]</scope>
    <source>
        <strain evidence="9">K84 / ATCC BAA-868</strain>
    </source>
</reference>
<dbReference type="GO" id="GO:0009306">
    <property type="term" value="P:protein secretion"/>
    <property type="evidence" value="ECO:0007669"/>
    <property type="project" value="UniProtKB-UniRule"/>
</dbReference>
<evidence type="ECO:0000256" key="7">
    <source>
        <dbReference type="RuleBase" id="RU362070"/>
    </source>
</evidence>
<dbReference type="Proteomes" id="UP000001600">
    <property type="component" value="Chromosome 2"/>
</dbReference>
<keyword evidence="5 7" id="KW-1133">Transmembrane helix</keyword>
<dbReference type="HOGENOM" id="CLU_042028_2_0_5"/>
<evidence type="ECO:0000256" key="3">
    <source>
        <dbReference type="ARBA" id="ARBA00022475"/>
    </source>
</evidence>
<comment type="subcellular location">
    <subcellularLocation>
        <location evidence="1">Cell membrane</location>
        <topology evidence="1">Multi-pass membrane protein</topology>
    </subcellularLocation>
</comment>
<dbReference type="KEGG" id="ara:Arad_8766"/>
<dbReference type="PROSITE" id="PS01060">
    <property type="entry name" value="FLIP_1"/>
    <property type="match status" value="1"/>
</dbReference>
<sequence length="218" mass="23682">MMETAFPLTQGLAAMAAISILPVIAVVATSFTKIAVVLLIVRNAIGIQQTPPNLLVFAIAIVLSAFVMNPILQQCWQVLLRADVHFDTINGLAAGLSEVGAPLKAFMMKFSDEEVRQFFVNSSQRIWGDTATLPASPDDITVLTPSFLVSELTRAFEIGFLLYLPFLMIDFAVSAILVALGMQMMSPTVVSTPFKLLLFVGVDGWRRLLEGLVLSYAS</sequence>
<dbReference type="STRING" id="311403.Arad_8766"/>
<dbReference type="PRINTS" id="PR01302">
    <property type="entry name" value="TYPE3IMPPROT"/>
</dbReference>
<evidence type="ECO:0000313" key="9">
    <source>
        <dbReference type="Proteomes" id="UP000001600"/>
    </source>
</evidence>
<gene>
    <name evidence="8" type="primary">hrcR</name>
    <name evidence="8" type="ordered locus">Arad_8766</name>
</gene>
<dbReference type="EMBL" id="CP000629">
    <property type="protein sequence ID" value="ACM29957.1"/>
    <property type="molecule type" value="Genomic_DNA"/>
</dbReference>
<feature type="transmembrane region" description="Helical" evidence="7">
    <location>
        <begin position="12"/>
        <end position="41"/>
    </location>
</feature>
<keyword evidence="3 7" id="KW-1003">Cell membrane</keyword>
<accession>B9JJ65</accession>
<dbReference type="GO" id="GO:0005886">
    <property type="term" value="C:plasma membrane"/>
    <property type="evidence" value="ECO:0007669"/>
    <property type="project" value="UniProtKB-SubCell"/>
</dbReference>
<dbReference type="Pfam" id="PF00813">
    <property type="entry name" value="FliP"/>
    <property type="match status" value="1"/>
</dbReference>
<dbReference type="PANTHER" id="PTHR30587">
    <property type="entry name" value="FLAGELLAR BIOSYNTHETIC PROTEIN FLIP"/>
    <property type="match status" value="1"/>
</dbReference>
<evidence type="ECO:0000256" key="6">
    <source>
        <dbReference type="ARBA" id="ARBA00023136"/>
    </source>
</evidence>
<keyword evidence="4 7" id="KW-0812">Transmembrane</keyword>
<dbReference type="PROSITE" id="PS01061">
    <property type="entry name" value="FLIP_2"/>
    <property type="match status" value="1"/>
</dbReference>
<organism evidence="8 9">
    <name type="scientific">Rhizobium rhizogenes (strain K84 / ATCC BAA-868)</name>
    <name type="common">Agrobacterium radiobacter</name>
    <dbReference type="NCBI Taxonomy" id="311403"/>
    <lineage>
        <taxon>Bacteria</taxon>
        <taxon>Pseudomonadati</taxon>
        <taxon>Pseudomonadota</taxon>
        <taxon>Alphaproteobacteria</taxon>
        <taxon>Hyphomicrobiales</taxon>
        <taxon>Rhizobiaceae</taxon>
        <taxon>Rhizobium/Agrobacterium group</taxon>
        <taxon>Rhizobium</taxon>
    </lineage>
</organism>
<protein>
    <submittedName>
        <fullName evidence="8">Type III secretion apparatus protein, YscR/HrcR family</fullName>
    </submittedName>
</protein>
<evidence type="ECO:0000256" key="1">
    <source>
        <dbReference type="ARBA" id="ARBA00004651"/>
    </source>
</evidence>
<dbReference type="AlphaFoldDB" id="B9JJ65"/>
<dbReference type="PANTHER" id="PTHR30587:SF2">
    <property type="entry name" value="SURFACE PRESENTATION OF ANTIGENS PROTEIN SPAP"/>
    <property type="match status" value="1"/>
</dbReference>
<dbReference type="NCBIfam" id="TIGR01102">
    <property type="entry name" value="yscR"/>
    <property type="match status" value="1"/>
</dbReference>
<feature type="transmembrane region" description="Helical" evidence="7">
    <location>
        <begin position="160"/>
        <end position="180"/>
    </location>
</feature>
<feature type="transmembrane region" description="Helical" evidence="7">
    <location>
        <begin position="53"/>
        <end position="72"/>
    </location>
</feature>